<reference evidence="1 2" key="1">
    <citation type="submission" date="2018-06" db="EMBL/GenBank/DDBJ databases">
        <authorList>
            <consortium name="Pathogen Informatics"/>
            <person name="Doyle S."/>
        </authorList>
    </citation>
    <scope>NUCLEOTIDE SEQUENCE [LARGE SCALE GENOMIC DNA]</scope>
    <source>
        <strain evidence="1 2">NCTC9128</strain>
    </source>
</reference>
<proteinExistence type="predicted"/>
<dbReference type="AlphaFoldDB" id="A0A2X3CR19"/>
<dbReference type="Proteomes" id="UP000251088">
    <property type="component" value="Unassembled WGS sequence"/>
</dbReference>
<protein>
    <submittedName>
        <fullName evidence="1">Uncharacterized protein</fullName>
    </submittedName>
</protein>
<dbReference type="EMBL" id="UAWN01000012">
    <property type="protein sequence ID" value="SQC14954.1"/>
    <property type="molecule type" value="Genomic_DNA"/>
</dbReference>
<evidence type="ECO:0000313" key="1">
    <source>
        <dbReference type="EMBL" id="SQC14954.1"/>
    </source>
</evidence>
<gene>
    <name evidence="1" type="ORF">NCTC9128_03056</name>
</gene>
<organism evidence="1 2">
    <name type="scientific">Klebsiella pneumoniae</name>
    <dbReference type="NCBI Taxonomy" id="573"/>
    <lineage>
        <taxon>Bacteria</taxon>
        <taxon>Pseudomonadati</taxon>
        <taxon>Pseudomonadota</taxon>
        <taxon>Gammaproteobacteria</taxon>
        <taxon>Enterobacterales</taxon>
        <taxon>Enterobacteriaceae</taxon>
        <taxon>Klebsiella/Raoultella group</taxon>
        <taxon>Klebsiella</taxon>
        <taxon>Klebsiella pneumoniae complex</taxon>
    </lineage>
</organism>
<evidence type="ECO:0000313" key="2">
    <source>
        <dbReference type="Proteomes" id="UP000251088"/>
    </source>
</evidence>
<accession>A0A2X3CR19</accession>
<sequence>MRANVFQRVIFAINQINTDFLTVDIAAIWKSSCTCSASHTPIQLIAILQAFVSYMKLCFLFNTVNIKAVNVSSSINVTNLLMSGF</sequence>
<name>A0A2X3CR19_KLEPN</name>